<organism evidence="2 3">
    <name type="scientific">Cimex lectularius</name>
    <name type="common">Bed bug</name>
    <name type="synonym">Acanthia lectularia</name>
    <dbReference type="NCBI Taxonomy" id="79782"/>
    <lineage>
        <taxon>Eukaryota</taxon>
        <taxon>Metazoa</taxon>
        <taxon>Ecdysozoa</taxon>
        <taxon>Arthropoda</taxon>
        <taxon>Hexapoda</taxon>
        <taxon>Insecta</taxon>
        <taxon>Pterygota</taxon>
        <taxon>Neoptera</taxon>
        <taxon>Paraneoptera</taxon>
        <taxon>Hemiptera</taxon>
        <taxon>Heteroptera</taxon>
        <taxon>Panheteroptera</taxon>
        <taxon>Cimicomorpha</taxon>
        <taxon>Cimicidae</taxon>
        <taxon>Cimex</taxon>
    </lineage>
</organism>
<dbReference type="KEGG" id="clec:106668885"/>
<sequence>MARQAQHSWTKHLPIGLLGIRSTLNTEEHSPAQMIFETSLRLTGDFLVPSEESRDHDTYIRELQESMALVRPERRRPARTSFIPKDLMTCSHVYLKVEGIRRTLIPPYEGPYEVLARSKKTIRIRLEDRETTVSIDKVKPAYLACDLTSSATDTQPTNTETDPAPQPSSRPQETASTPTLITRSGRIVRKKIMYNV</sequence>
<dbReference type="PANTHER" id="PTHR38681">
    <property type="entry name" value="RETROVIRUS-RELATED POL POLYPROTEIN FROM TRANSPOSON 412-LIKE PROTEIN-RELATED"/>
    <property type="match status" value="1"/>
</dbReference>
<dbReference type="RefSeq" id="XP_014253524.1">
    <property type="nucleotide sequence ID" value="XM_014398038.1"/>
</dbReference>
<dbReference type="Proteomes" id="UP000494040">
    <property type="component" value="Unassembled WGS sequence"/>
</dbReference>
<protein>
    <submittedName>
        <fullName evidence="2">Uncharacterized protein</fullName>
    </submittedName>
</protein>
<dbReference type="PANTHER" id="PTHR38681:SF1">
    <property type="entry name" value="RETROVIRUS-RELATED POL POLYPROTEIN FROM TRANSPOSON 412-LIKE PROTEIN"/>
    <property type="match status" value="1"/>
</dbReference>
<dbReference type="OrthoDB" id="6624293at2759"/>
<evidence type="ECO:0000313" key="3">
    <source>
        <dbReference type="Proteomes" id="UP000494040"/>
    </source>
</evidence>
<dbReference type="AlphaFoldDB" id="A0A8I6S0U2"/>
<keyword evidence="3" id="KW-1185">Reference proteome</keyword>
<reference evidence="2" key="1">
    <citation type="submission" date="2022-01" db="UniProtKB">
        <authorList>
            <consortium name="EnsemblMetazoa"/>
        </authorList>
    </citation>
    <scope>IDENTIFICATION</scope>
</reference>
<name>A0A8I6S0U2_CIMLE</name>
<accession>A0A8I6S0U2</accession>
<evidence type="ECO:0000256" key="1">
    <source>
        <dbReference type="SAM" id="MobiDB-lite"/>
    </source>
</evidence>
<dbReference type="GeneID" id="106668885"/>
<dbReference type="EnsemblMetazoa" id="XM_014398038.1">
    <property type="protein sequence ID" value="XP_014253524.1"/>
    <property type="gene ID" value="LOC106668885"/>
</dbReference>
<feature type="region of interest" description="Disordered" evidence="1">
    <location>
        <begin position="147"/>
        <end position="182"/>
    </location>
</feature>
<dbReference type="OMA" id="DMATASH"/>
<evidence type="ECO:0000313" key="2">
    <source>
        <dbReference type="EnsemblMetazoa" id="XP_014253524.1"/>
    </source>
</evidence>
<proteinExistence type="predicted"/>